<dbReference type="Pfam" id="PF01472">
    <property type="entry name" value="PUA"/>
    <property type="match status" value="1"/>
</dbReference>
<dbReference type="InParanoid" id="A0A0J6WX32"/>
<dbReference type="InterPro" id="IPR036393">
    <property type="entry name" value="AceGlu_kinase-like_sf"/>
</dbReference>
<dbReference type="PANTHER" id="PTHR43654:SF1">
    <property type="entry name" value="ISOPENTENYL PHOSPHATE KINASE"/>
    <property type="match status" value="1"/>
</dbReference>
<evidence type="ECO:0000256" key="8">
    <source>
        <dbReference type="HAMAP-Rule" id="MF_00456"/>
    </source>
</evidence>
<gene>
    <name evidence="8" type="primary">proB</name>
    <name evidence="10" type="ORF">AB840_06170</name>
</gene>
<evidence type="ECO:0000259" key="9">
    <source>
        <dbReference type="SMART" id="SM00359"/>
    </source>
</evidence>
<feature type="binding site" evidence="8">
    <location>
        <begin position="176"/>
        <end position="177"/>
    </location>
    <ligand>
        <name>ATP</name>
        <dbReference type="ChEBI" id="CHEBI:30616"/>
    </ligand>
</feature>
<dbReference type="SMART" id="SM00359">
    <property type="entry name" value="PUA"/>
    <property type="match status" value="1"/>
</dbReference>
<keyword evidence="5 8" id="KW-0547">Nucleotide-binding</keyword>
<dbReference type="InterPro" id="IPR019797">
    <property type="entry name" value="Glutamate_5-kinase_CS"/>
</dbReference>
<feature type="binding site" evidence="8">
    <location>
        <position position="156"/>
    </location>
    <ligand>
        <name>substrate</name>
    </ligand>
</feature>
<dbReference type="PIRSF" id="PIRSF000729">
    <property type="entry name" value="GK"/>
    <property type="match status" value="1"/>
</dbReference>
<dbReference type="Proteomes" id="UP000036503">
    <property type="component" value="Unassembled WGS sequence"/>
</dbReference>
<name>A0A0J6WX32_9FIRM</name>
<protein>
    <recommendedName>
        <fullName evidence="8">Glutamate 5-kinase</fullName>
        <ecNumber evidence="8">2.7.2.11</ecNumber>
    </recommendedName>
    <alternativeName>
        <fullName evidence="8">Gamma-glutamyl kinase</fullName>
        <shortName evidence="8">GK</shortName>
    </alternativeName>
</protein>
<dbReference type="InterPro" id="IPR011529">
    <property type="entry name" value="Glu_5kinase"/>
</dbReference>
<dbReference type="GO" id="GO:0004349">
    <property type="term" value="F:glutamate 5-kinase activity"/>
    <property type="evidence" value="ECO:0007669"/>
    <property type="project" value="UniProtKB-UniRule"/>
</dbReference>
<dbReference type="RefSeq" id="WP_048513961.1">
    <property type="nucleotide sequence ID" value="NZ_FUXD01000001.1"/>
</dbReference>
<evidence type="ECO:0000256" key="3">
    <source>
        <dbReference type="ARBA" id="ARBA00022650"/>
    </source>
</evidence>
<dbReference type="CDD" id="cd04242">
    <property type="entry name" value="AAK_G5K_ProB"/>
    <property type="match status" value="1"/>
</dbReference>
<reference evidence="10 11" key="1">
    <citation type="submission" date="2015-06" db="EMBL/GenBank/DDBJ databases">
        <title>Draft genome sequence of beer spoilage bacterium Megasphaera cerevisiae type strain 20462.</title>
        <authorList>
            <person name="Kutumbaka K."/>
            <person name="Pasmowitz J."/>
            <person name="Mategko J."/>
            <person name="Reyes D."/>
            <person name="Friedrich A."/>
            <person name="Han S."/>
            <person name="Martens-Habbena W."/>
            <person name="Neal-McKinney J."/>
            <person name="Janagama H.K."/>
            <person name="Nadala C."/>
            <person name="Samadpour M."/>
        </authorList>
    </citation>
    <scope>NUCLEOTIDE SEQUENCE [LARGE SCALE GENOMIC DNA]</scope>
    <source>
        <strain evidence="10 11">DSM 20462</strain>
    </source>
</reference>
<dbReference type="HAMAP" id="MF_00456">
    <property type="entry name" value="ProB"/>
    <property type="match status" value="1"/>
</dbReference>
<comment type="catalytic activity">
    <reaction evidence="8">
        <text>L-glutamate + ATP = L-glutamyl 5-phosphate + ADP</text>
        <dbReference type="Rhea" id="RHEA:14877"/>
        <dbReference type="ChEBI" id="CHEBI:29985"/>
        <dbReference type="ChEBI" id="CHEBI:30616"/>
        <dbReference type="ChEBI" id="CHEBI:58274"/>
        <dbReference type="ChEBI" id="CHEBI:456216"/>
        <dbReference type="EC" id="2.7.2.11"/>
    </reaction>
</comment>
<dbReference type="PRINTS" id="PR00474">
    <property type="entry name" value="GLU5KINASE"/>
</dbReference>
<comment type="caution">
    <text evidence="10">The sequence shown here is derived from an EMBL/GenBank/DDBJ whole genome shotgun (WGS) entry which is preliminary data.</text>
</comment>
<comment type="subcellular location">
    <subcellularLocation>
        <location evidence="8">Cytoplasm</location>
    </subcellularLocation>
</comment>
<evidence type="ECO:0000313" key="11">
    <source>
        <dbReference type="Proteomes" id="UP000036503"/>
    </source>
</evidence>
<evidence type="ECO:0000256" key="1">
    <source>
        <dbReference type="ARBA" id="ARBA00022490"/>
    </source>
</evidence>
<dbReference type="Pfam" id="PF00696">
    <property type="entry name" value="AA_kinase"/>
    <property type="match status" value="1"/>
</dbReference>
<accession>A0A0J6WX32</accession>
<comment type="pathway">
    <text evidence="8">Amino-acid biosynthesis; L-proline biosynthesis; L-glutamate 5-semialdehyde from L-glutamate: step 1/2.</text>
</comment>
<dbReference type="SUPFAM" id="SSF53633">
    <property type="entry name" value="Carbamate kinase-like"/>
    <property type="match status" value="1"/>
</dbReference>
<evidence type="ECO:0000256" key="4">
    <source>
        <dbReference type="ARBA" id="ARBA00022679"/>
    </source>
</evidence>
<dbReference type="FunFam" id="3.40.1160.10:FF:000018">
    <property type="entry name" value="Glutamate 5-kinase"/>
    <property type="match status" value="1"/>
</dbReference>
<dbReference type="OrthoDB" id="9804434at2"/>
<evidence type="ECO:0000256" key="2">
    <source>
        <dbReference type="ARBA" id="ARBA00022605"/>
    </source>
</evidence>
<dbReference type="InterPro" id="IPR041739">
    <property type="entry name" value="G5K_ProB"/>
</dbReference>
<feature type="binding site" evidence="8">
    <location>
        <position position="144"/>
    </location>
    <ligand>
        <name>substrate</name>
    </ligand>
</feature>
<organism evidence="10 11">
    <name type="scientific">Megasphaera cerevisiae DSM 20462</name>
    <dbReference type="NCBI Taxonomy" id="1122219"/>
    <lineage>
        <taxon>Bacteria</taxon>
        <taxon>Bacillati</taxon>
        <taxon>Bacillota</taxon>
        <taxon>Negativicutes</taxon>
        <taxon>Veillonellales</taxon>
        <taxon>Veillonellaceae</taxon>
        <taxon>Megasphaera</taxon>
    </lineage>
</organism>
<dbReference type="NCBIfam" id="TIGR01027">
    <property type="entry name" value="proB"/>
    <property type="match status" value="1"/>
</dbReference>
<keyword evidence="3 8" id="KW-0641">Proline biosynthesis</keyword>
<dbReference type="PATRIC" id="fig|1122219.3.peg.687"/>
<dbReference type="AlphaFoldDB" id="A0A0J6WX32"/>
<feature type="binding site" evidence="8">
    <location>
        <begin position="218"/>
        <end position="224"/>
    </location>
    <ligand>
        <name>ATP</name>
        <dbReference type="ChEBI" id="CHEBI:30616"/>
    </ligand>
</feature>
<evidence type="ECO:0000313" key="10">
    <source>
        <dbReference type="EMBL" id="KMO86793.1"/>
    </source>
</evidence>
<dbReference type="GO" id="GO:0003723">
    <property type="term" value="F:RNA binding"/>
    <property type="evidence" value="ECO:0007669"/>
    <property type="project" value="InterPro"/>
</dbReference>
<dbReference type="InterPro" id="IPR002478">
    <property type="entry name" value="PUA"/>
</dbReference>
<feature type="binding site" evidence="8">
    <location>
        <position position="17"/>
    </location>
    <ligand>
        <name>ATP</name>
        <dbReference type="ChEBI" id="CHEBI:30616"/>
    </ligand>
</feature>
<dbReference type="InterPro" id="IPR005715">
    <property type="entry name" value="Glu_5kinase/COase_Synthase"/>
</dbReference>
<dbReference type="CDD" id="cd21157">
    <property type="entry name" value="PUA_G5K"/>
    <property type="match status" value="1"/>
</dbReference>
<keyword evidence="4 8" id="KW-0808">Transferase</keyword>
<keyword evidence="2 8" id="KW-0028">Amino-acid biosynthesis</keyword>
<dbReference type="InterPro" id="IPR036974">
    <property type="entry name" value="PUA_sf"/>
</dbReference>
<keyword evidence="7 8" id="KW-0067">ATP-binding</keyword>
<dbReference type="FunCoup" id="A0A0J6WX32">
    <property type="interactions" value="290"/>
</dbReference>
<evidence type="ECO:0000256" key="7">
    <source>
        <dbReference type="ARBA" id="ARBA00022840"/>
    </source>
</evidence>
<sequence length="376" mass="40954">MSDTRQELIEKKRIVVKIGSSMLTHETGKLNYHRIERLVMEIADLANQGKQMVLVSSGAVSAGIGPLGLSARPKTIREKQAVAAVGQGILMHTYEKMFREYGQTVGQVLLTRMDAQDRKKFMNSRNTLLTMLDMGIIPIINENDVVAIDEFKIGDNDTLSAMVSSIIDADLLIILSDVDGLYTANPQTHADARIIPVVDEIDRHFYEIAGGAGSAMGTGGMLTKIQAASIATSSDVDMVIASGSEEGILQRICRGDEVGTLFKARESNLHSKKRWLLSGGKSQGNLVVDRGCRNAIVEHGSSLLPVGIVQVEGRFHEGDIVNIIYDDIVIAKGIVNYNCVDANAIKGHKTDEISNILGHDGFFEEVIHRDNLVAMQ</sequence>
<dbReference type="PROSITE" id="PS50890">
    <property type="entry name" value="PUA"/>
    <property type="match status" value="1"/>
</dbReference>
<evidence type="ECO:0000256" key="6">
    <source>
        <dbReference type="ARBA" id="ARBA00022777"/>
    </source>
</evidence>
<dbReference type="InterPro" id="IPR001048">
    <property type="entry name" value="Asp/Glu/Uridylate_kinase"/>
</dbReference>
<dbReference type="Gene3D" id="3.40.1160.10">
    <property type="entry name" value="Acetylglutamate kinase-like"/>
    <property type="match status" value="2"/>
</dbReference>
<dbReference type="PROSITE" id="PS00902">
    <property type="entry name" value="GLUTAMATE_5_KINASE"/>
    <property type="match status" value="1"/>
</dbReference>
<dbReference type="STRING" id="39029.BSR42_02415"/>
<comment type="function">
    <text evidence="8">Catalyzes the transfer of a phosphate group to glutamate to form L-glutamate 5-phosphate.</text>
</comment>
<keyword evidence="1 8" id="KW-0963">Cytoplasm</keyword>
<dbReference type="GO" id="GO:0005524">
    <property type="term" value="F:ATP binding"/>
    <property type="evidence" value="ECO:0007669"/>
    <property type="project" value="UniProtKB-KW"/>
</dbReference>
<dbReference type="Gene3D" id="2.30.130.10">
    <property type="entry name" value="PUA domain"/>
    <property type="match status" value="1"/>
</dbReference>
<comment type="similarity">
    <text evidence="8">Belongs to the glutamate 5-kinase family.</text>
</comment>
<dbReference type="UniPathway" id="UPA00098">
    <property type="reaction ID" value="UER00359"/>
</dbReference>
<feature type="domain" description="PUA" evidence="9">
    <location>
        <begin position="284"/>
        <end position="366"/>
    </location>
</feature>
<evidence type="ECO:0000256" key="5">
    <source>
        <dbReference type="ARBA" id="ARBA00022741"/>
    </source>
</evidence>
<dbReference type="InterPro" id="IPR015947">
    <property type="entry name" value="PUA-like_sf"/>
</dbReference>
<dbReference type="SUPFAM" id="SSF88697">
    <property type="entry name" value="PUA domain-like"/>
    <property type="match status" value="1"/>
</dbReference>
<dbReference type="EC" id="2.7.2.11" evidence="8"/>
<dbReference type="GO" id="GO:0055129">
    <property type="term" value="P:L-proline biosynthetic process"/>
    <property type="evidence" value="ECO:0007669"/>
    <property type="project" value="UniProtKB-UniRule"/>
</dbReference>
<keyword evidence="6 8" id="KW-0418">Kinase</keyword>
<keyword evidence="11" id="KW-1185">Reference proteome</keyword>
<dbReference type="GO" id="GO:0005829">
    <property type="term" value="C:cytosol"/>
    <property type="evidence" value="ECO:0007669"/>
    <property type="project" value="TreeGrafter"/>
</dbReference>
<dbReference type="InterPro" id="IPR001057">
    <property type="entry name" value="Glu/AcGlu_kinase"/>
</dbReference>
<dbReference type="PANTHER" id="PTHR43654">
    <property type="entry name" value="GLUTAMATE 5-KINASE"/>
    <property type="match status" value="1"/>
</dbReference>
<dbReference type="EMBL" id="LEKT01000015">
    <property type="protein sequence ID" value="KMO86793.1"/>
    <property type="molecule type" value="Genomic_DNA"/>
</dbReference>
<proteinExistence type="inferred from homology"/>
<feature type="binding site" evidence="8">
    <location>
        <position position="57"/>
    </location>
    <ligand>
        <name>substrate</name>
    </ligand>
</feature>